<dbReference type="SUPFAM" id="SSF56219">
    <property type="entry name" value="DNase I-like"/>
    <property type="match status" value="1"/>
</dbReference>
<dbReference type="Proteomes" id="UP000502823">
    <property type="component" value="Unassembled WGS sequence"/>
</dbReference>
<reference evidence="3" key="1">
    <citation type="submission" date="2020-01" db="EMBL/GenBank/DDBJ databases">
        <title>Draft genome sequence of the Termite Coptotermes fromosanus.</title>
        <authorList>
            <person name="Itakura S."/>
            <person name="Yosikawa Y."/>
            <person name="Umezawa K."/>
        </authorList>
    </citation>
    <scope>NUCLEOTIDE SEQUENCE [LARGE SCALE GENOMIC DNA]</scope>
</reference>
<evidence type="ECO:0000313" key="3">
    <source>
        <dbReference type="Proteomes" id="UP000502823"/>
    </source>
</evidence>
<dbReference type="SUPFAM" id="SSF52266">
    <property type="entry name" value="SGNH hydrolase"/>
    <property type="match status" value="1"/>
</dbReference>
<dbReference type="PANTHER" id="PTHR33776">
    <property type="entry name" value="ENDO/EXONUCLEASE/PHOSPHATASE DOMAIN-CONTAINING PROTEIN"/>
    <property type="match status" value="1"/>
</dbReference>
<dbReference type="InterPro" id="IPR036691">
    <property type="entry name" value="Endo/exonu/phosph_ase_sf"/>
</dbReference>
<dbReference type="InterPro" id="IPR005135">
    <property type="entry name" value="Endo/exonuclease/phosphatase"/>
</dbReference>
<dbReference type="PANTHER" id="PTHR33776:SF4">
    <property type="entry name" value="ENDONUCLEASE_EXONUCLEASE_PHOSPHATASE DOMAIN-CONTAINING PROTEIN"/>
    <property type="match status" value="1"/>
</dbReference>
<sequence length="682" mass="76765">HKILIIGDSHVRGLSGKVSNGLEEAFSLTGITKPKADIEAITSLLHLRTDNLTKKDLIIFYGGTKDISRNESRKGLRSLKDFAQRTINTNVILLGAPHRYDVPSFSCVNTEVKLFNNKLQSLMSTFNHVRVFNILTERIHHTIHGLHLNKKGKDWIVSNLVKEISKLYLLHRISSPIVLPWKDVNENILQLSQLNKDCEIAIPVVTADNNMECLSLNRNPDCQKTVDSAESVDFDRKGDSANEVPLVTANNNMECLNLSCFMECQKLGDSTVSVDFLSKINVGCVGKTPNIDDDSQEVEYVGKPSRLNDNSQEDVIARKSTRLKKIPSIRNQDFLCQSGKSVGAVSENSDNSGKSPSLISVNGCSENSLLASNINTNSKNKLFHQISGSVPLTVYHQNVRGLRGKANELLSQLYPTFPRVLCLSEHHRNHSELQHTFLDNYNLGVSYCRTSYEKGGVCIFVQDSLRYISIDLAKYCKDKDFEVCASKIYFNTKKVCIIAIYRAPSVNFDIFITKLDKILKKLFTSTLDFIICGDININYLADSVRKSQLEALLKTYNLTSVVNFPTRTQQNSATAIDNIFIDITKTGNYSVCPITNGMSDHDAQFITFHSISLRPTTNKHLLIRKINEHTVNDFLLKLSYETWDTVCCTDDVNAMFNSFLDSYLKIFYSSFPLKRVHIAKKK</sequence>
<organism evidence="2 3">
    <name type="scientific">Coptotermes formosanus</name>
    <name type="common">Formosan subterranean termite</name>
    <dbReference type="NCBI Taxonomy" id="36987"/>
    <lineage>
        <taxon>Eukaryota</taxon>
        <taxon>Metazoa</taxon>
        <taxon>Ecdysozoa</taxon>
        <taxon>Arthropoda</taxon>
        <taxon>Hexapoda</taxon>
        <taxon>Insecta</taxon>
        <taxon>Pterygota</taxon>
        <taxon>Neoptera</taxon>
        <taxon>Polyneoptera</taxon>
        <taxon>Dictyoptera</taxon>
        <taxon>Blattodea</taxon>
        <taxon>Blattoidea</taxon>
        <taxon>Termitoidae</taxon>
        <taxon>Rhinotermitidae</taxon>
        <taxon>Coptotermes</taxon>
    </lineage>
</organism>
<dbReference type="InParanoid" id="A0A6L2PTD1"/>
<feature type="non-terminal residue" evidence="2">
    <location>
        <position position="1"/>
    </location>
</feature>
<feature type="domain" description="Endonuclease/exonuclease/phosphatase" evidence="1">
    <location>
        <begin position="398"/>
        <end position="601"/>
    </location>
</feature>
<comment type="caution">
    <text evidence="2">The sequence shown here is derived from an EMBL/GenBank/DDBJ whole genome shotgun (WGS) entry which is preliminary data.</text>
</comment>
<dbReference type="GO" id="GO:0003824">
    <property type="term" value="F:catalytic activity"/>
    <property type="evidence" value="ECO:0007669"/>
    <property type="project" value="InterPro"/>
</dbReference>
<gene>
    <name evidence="2" type="ORF">Cfor_06909</name>
</gene>
<dbReference type="AlphaFoldDB" id="A0A6L2PTD1"/>
<proteinExistence type="predicted"/>
<keyword evidence="3" id="KW-1185">Reference proteome</keyword>
<evidence type="ECO:0000313" key="2">
    <source>
        <dbReference type="EMBL" id="GFG35809.1"/>
    </source>
</evidence>
<dbReference type="Gene3D" id="3.60.10.10">
    <property type="entry name" value="Endonuclease/exonuclease/phosphatase"/>
    <property type="match status" value="1"/>
</dbReference>
<dbReference type="EMBL" id="BLKM01009119">
    <property type="protein sequence ID" value="GFG35809.1"/>
    <property type="molecule type" value="Genomic_DNA"/>
</dbReference>
<dbReference type="OrthoDB" id="6776366at2759"/>
<evidence type="ECO:0000259" key="1">
    <source>
        <dbReference type="Pfam" id="PF03372"/>
    </source>
</evidence>
<accession>A0A6L2PTD1</accession>
<dbReference type="Gene3D" id="3.40.50.1110">
    <property type="entry name" value="SGNH hydrolase"/>
    <property type="match status" value="1"/>
</dbReference>
<dbReference type="Pfam" id="PF03372">
    <property type="entry name" value="Exo_endo_phos"/>
    <property type="match status" value="1"/>
</dbReference>
<protein>
    <recommendedName>
        <fullName evidence="1">Endonuclease/exonuclease/phosphatase domain-containing protein</fullName>
    </recommendedName>
</protein>
<name>A0A6L2PTD1_COPFO</name>
<dbReference type="InterPro" id="IPR036514">
    <property type="entry name" value="SGNH_hydro_sf"/>
</dbReference>